<organism evidence="1 2">
    <name type="scientific">Nocardiopsis gilva YIM 90087</name>
    <dbReference type="NCBI Taxonomy" id="1235441"/>
    <lineage>
        <taxon>Bacteria</taxon>
        <taxon>Bacillati</taxon>
        <taxon>Actinomycetota</taxon>
        <taxon>Actinomycetes</taxon>
        <taxon>Streptosporangiales</taxon>
        <taxon>Nocardiopsidaceae</taxon>
        <taxon>Nocardiopsis</taxon>
    </lineage>
</organism>
<dbReference type="EMBL" id="CP022753">
    <property type="protein sequence ID" value="ASU85011.1"/>
    <property type="molecule type" value="Genomic_DNA"/>
</dbReference>
<evidence type="ECO:0000313" key="2">
    <source>
        <dbReference type="Proteomes" id="UP000215005"/>
    </source>
</evidence>
<keyword evidence="2" id="KW-1185">Reference proteome</keyword>
<dbReference type="KEGG" id="ngv:CDO52_21405"/>
<gene>
    <name evidence="1" type="ORF">CDO52_21405</name>
</gene>
<protein>
    <submittedName>
        <fullName evidence="1">Uncharacterized protein</fullName>
    </submittedName>
</protein>
<reference evidence="1 2" key="1">
    <citation type="submission" date="2017-08" db="EMBL/GenBank/DDBJ databases">
        <title>The complete genome sequence of Nocardiopsis gilva YIM 90087.</title>
        <authorList>
            <person name="Yin M."/>
            <person name="Tang S."/>
        </authorList>
    </citation>
    <scope>NUCLEOTIDE SEQUENCE [LARGE SCALE GENOMIC DNA]</scope>
    <source>
        <strain evidence="1 2">YIM 90087</strain>
    </source>
</reference>
<dbReference type="Proteomes" id="UP000215005">
    <property type="component" value="Chromosome"/>
</dbReference>
<dbReference type="AlphaFoldDB" id="A0A223SA65"/>
<name>A0A223SA65_9ACTN</name>
<evidence type="ECO:0000313" key="1">
    <source>
        <dbReference type="EMBL" id="ASU85011.1"/>
    </source>
</evidence>
<sequence>MATVANAWMPGAGRVHCTTTGGLYRGGAPRAVWLTAEADPTTHSARTIAGRYSDKEPTAHLVWNPVTGETVQLLPATVPAIGRLGCDPDPAREGRICLVIEVIGQASDPFTDRPLTGVDPILSWLDSWEVARTWPAGPPPPPDRPPYQRTATARLWALGGHFGHSQVPGSRAAGPGAISPDRLLGSHLPGLLGKTEEHNAPATAHAFVPSDNTTGPHPAMAHT</sequence>
<proteinExistence type="predicted"/>
<accession>A0A223SA65</accession>